<organism evidence="2 3">
    <name type="scientific">Loktanella fryxellensis</name>
    <dbReference type="NCBI Taxonomy" id="245187"/>
    <lineage>
        <taxon>Bacteria</taxon>
        <taxon>Pseudomonadati</taxon>
        <taxon>Pseudomonadota</taxon>
        <taxon>Alphaproteobacteria</taxon>
        <taxon>Rhodobacterales</taxon>
        <taxon>Roseobacteraceae</taxon>
        <taxon>Loktanella</taxon>
    </lineage>
</organism>
<dbReference type="AlphaFoldDB" id="A0A1H8DYG4"/>
<gene>
    <name evidence="2" type="ORF">SAMN04488003_109108</name>
</gene>
<name>A0A1H8DYG4_9RHOB</name>
<dbReference type="InterPro" id="IPR002575">
    <property type="entry name" value="Aminoglycoside_PTrfase"/>
</dbReference>
<accession>A0A1H8DYG4</accession>
<proteinExistence type="predicted"/>
<evidence type="ECO:0000259" key="1">
    <source>
        <dbReference type="Pfam" id="PF01636"/>
    </source>
</evidence>
<dbReference type="Pfam" id="PF01636">
    <property type="entry name" value="APH"/>
    <property type="match status" value="1"/>
</dbReference>
<dbReference type="EMBL" id="FOCI01000009">
    <property type="protein sequence ID" value="SEN12361.1"/>
    <property type="molecule type" value="Genomic_DNA"/>
</dbReference>
<evidence type="ECO:0000313" key="3">
    <source>
        <dbReference type="Proteomes" id="UP000199585"/>
    </source>
</evidence>
<dbReference type="Proteomes" id="UP000199585">
    <property type="component" value="Unassembled WGS sequence"/>
</dbReference>
<evidence type="ECO:0000313" key="2">
    <source>
        <dbReference type="EMBL" id="SEN12361.1"/>
    </source>
</evidence>
<dbReference type="RefSeq" id="WP_089902079.1">
    <property type="nucleotide sequence ID" value="NZ_FOCI01000009.1"/>
</dbReference>
<feature type="domain" description="Aminoglycoside phosphotransferase" evidence="1">
    <location>
        <begin position="22"/>
        <end position="233"/>
    </location>
</feature>
<dbReference type="STRING" id="245187.SAMN04488003_109108"/>
<keyword evidence="3" id="KW-1185">Reference proteome</keyword>
<dbReference type="Gene3D" id="3.30.200.20">
    <property type="entry name" value="Phosphorylase Kinase, domain 1"/>
    <property type="match status" value="1"/>
</dbReference>
<sequence>MTSDPTTFLTGTRWQDWQTDALAGDASSRTYARLTAPDGETAILMDARAEAPMGMTQFVNIARWLTAHGLSAPRILRQGEGLLLLEDLGPQTLAVAATHETEDALYDAAVNVLIALDRLAPPDGLGAMTPDVGAQMVAIAAEVYHPCDPAPLTAAVGAALTAHAPRADRLALRDYHAENLIWRPARRGLDHIGLLDFQDAFVAPRGYDLASLLRDIRRPVTAAQVTRQTARFADATGADPAALGAQLAVLGAQRNLRILGVFARLAQRGKPSYAALLPAVWDALLRDLAHPALHDLARVVLATLPPPHARA</sequence>
<reference evidence="2 3" key="1">
    <citation type="submission" date="2016-10" db="EMBL/GenBank/DDBJ databases">
        <authorList>
            <person name="de Groot N.N."/>
        </authorList>
    </citation>
    <scope>NUCLEOTIDE SEQUENCE [LARGE SCALE GENOMIC DNA]</scope>
    <source>
        <strain evidence="2 3">DSM 16213</strain>
    </source>
</reference>
<dbReference type="Gene3D" id="3.90.1200.10">
    <property type="match status" value="1"/>
</dbReference>
<protein>
    <recommendedName>
        <fullName evidence="1">Aminoglycoside phosphotransferase domain-containing protein</fullName>
    </recommendedName>
</protein>
<dbReference type="SUPFAM" id="SSF56112">
    <property type="entry name" value="Protein kinase-like (PK-like)"/>
    <property type="match status" value="1"/>
</dbReference>
<dbReference type="OrthoDB" id="9809275at2"/>
<dbReference type="InterPro" id="IPR011009">
    <property type="entry name" value="Kinase-like_dom_sf"/>
</dbReference>